<gene>
    <name evidence="2" type="ORF">JIP62_06230</name>
</gene>
<protein>
    <submittedName>
        <fullName evidence="2">Minor capsid protein</fullName>
    </submittedName>
</protein>
<reference evidence="2 3" key="1">
    <citation type="submission" date="2021-01" db="EMBL/GenBank/DDBJ databases">
        <title>Brevundimonas vitis sp. nov., an bacterium isolated from grape (Vitis vinifera).</title>
        <authorList>
            <person name="Jiang L."/>
            <person name="Lee J."/>
        </authorList>
    </citation>
    <scope>NUCLEOTIDE SEQUENCE [LARGE SCALE GENOMIC DNA]</scope>
    <source>
        <strain evidence="2 3">GRTSA-9</strain>
    </source>
</reference>
<keyword evidence="3" id="KW-1185">Reference proteome</keyword>
<feature type="domain" description="Phage head morphogenesis" evidence="1">
    <location>
        <begin position="55"/>
        <end position="186"/>
    </location>
</feature>
<accession>A0ABX7BTP8</accession>
<evidence type="ECO:0000313" key="2">
    <source>
        <dbReference type="EMBL" id="QQQ19681.1"/>
    </source>
</evidence>
<dbReference type="NCBIfam" id="TIGR01641">
    <property type="entry name" value="phageSPP1_gp7"/>
    <property type="match status" value="1"/>
</dbReference>
<proteinExistence type="predicted"/>
<evidence type="ECO:0000259" key="1">
    <source>
        <dbReference type="Pfam" id="PF04233"/>
    </source>
</evidence>
<dbReference type="Pfam" id="PF04233">
    <property type="entry name" value="Phage_Mu_F"/>
    <property type="match status" value="1"/>
</dbReference>
<dbReference type="Proteomes" id="UP000595448">
    <property type="component" value="Chromosome"/>
</dbReference>
<dbReference type="EMBL" id="CP067977">
    <property type="protein sequence ID" value="QQQ19681.1"/>
    <property type="molecule type" value="Genomic_DNA"/>
</dbReference>
<evidence type="ECO:0000313" key="3">
    <source>
        <dbReference type="Proteomes" id="UP000595448"/>
    </source>
</evidence>
<name>A0ABX7BTP8_9CAUL</name>
<dbReference type="RefSeq" id="WP_201104032.1">
    <property type="nucleotide sequence ID" value="NZ_CP067977.1"/>
</dbReference>
<organism evidence="2 3">
    <name type="scientific">Brevundimonas vitisensis</name>
    <dbReference type="NCBI Taxonomy" id="2800818"/>
    <lineage>
        <taxon>Bacteria</taxon>
        <taxon>Pseudomonadati</taxon>
        <taxon>Pseudomonadota</taxon>
        <taxon>Alphaproteobacteria</taxon>
        <taxon>Caulobacterales</taxon>
        <taxon>Caulobacteraceae</taxon>
        <taxon>Brevundimonas</taxon>
    </lineage>
</organism>
<dbReference type="InterPro" id="IPR006528">
    <property type="entry name" value="Phage_head_morphogenesis_dom"/>
</dbReference>
<sequence>MADPVRLQPLPPEEAIRFFRSKGLASSFAWQDVWQEEHARAFTVAKAMERAVLEDIRAALDDALANGTTFETFKAELRPQLEARGWWGRREMTDPLTGVASEVQLGSPRRLKTIFDMNLRTAYAAGRWERIEESKALLPYLVFTTVGDSRVRLEHRAWDGVCLPVDDPWWATHYPPCGWGCRCTTIQVSARTAERRGLKIGETPPRFPPRPYTNPRTGEVTVIEGGITPGFSYNVGQAYLRGQSPTLIGPDAEVSNATAVTRSTAIAAFLAGFGSEAGANDNAKEKDRVWLDRDGYPQVVGPGLFAGAGGRELPLSTDQLLQLAAVGRVLREPVSTSWVWVRRGEAAPVLLKRYRRDGLVVDMASGGGSPAWRFQSAA</sequence>